<organism evidence="1 2">
    <name type="scientific">Fusibacter ferrireducens</name>
    <dbReference type="NCBI Taxonomy" id="2785058"/>
    <lineage>
        <taxon>Bacteria</taxon>
        <taxon>Bacillati</taxon>
        <taxon>Bacillota</taxon>
        <taxon>Clostridia</taxon>
        <taxon>Eubacteriales</taxon>
        <taxon>Eubacteriales Family XII. Incertae Sedis</taxon>
        <taxon>Fusibacter</taxon>
    </lineage>
</organism>
<evidence type="ECO:0000313" key="2">
    <source>
        <dbReference type="Proteomes" id="UP000614200"/>
    </source>
</evidence>
<sequence length="108" mass="11920">MQLSGAYQRLGLFVDRDVTEALKQAISTKGSLIEVSLSETKDGGVLTLSTIISPDYSKSFDDYKNAVISADGVPSVEKIATTSELNADSDWDDLDDCDFELSLNEWYW</sequence>
<dbReference type="Proteomes" id="UP000614200">
    <property type="component" value="Unassembled WGS sequence"/>
</dbReference>
<protein>
    <submittedName>
        <fullName evidence="1">Uncharacterized protein</fullName>
    </submittedName>
</protein>
<keyword evidence="2" id="KW-1185">Reference proteome</keyword>
<comment type="caution">
    <text evidence="1">The sequence shown here is derived from an EMBL/GenBank/DDBJ whole genome shotgun (WGS) entry which is preliminary data.</text>
</comment>
<accession>A0ABR9ZX91</accession>
<proteinExistence type="predicted"/>
<dbReference type="RefSeq" id="WP_194703320.1">
    <property type="nucleotide sequence ID" value="NZ_JADKNH010000012.1"/>
</dbReference>
<gene>
    <name evidence="1" type="ORF">ISU02_18440</name>
</gene>
<reference evidence="1 2" key="1">
    <citation type="submission" date="2020-11" db="EMBL/GenBank/DDBJ databases">
        <title>Fusibacter basophilias sp. nov.</title>
        <authorList>
            <person name="Qiu D."/>
        </authorList>
    </citation>
    <scope>NUCLEOTIDE SEQUENCE [LARGE SCALE GENOMIC DNA]</scope>
    <source>
        <strain evidence="1 2">Q10-2</strain>
    </source>
</reference>
<name>A0ABR9ZX91_9FIRM</name>
<evidence type="ECO:0000313" key="1">
    <source>
        <dbReference type="EMBL" id="MBF4695083.1"/>
    </source>
</evidence>
<dbReference type="EMBL" id="JADKNH010000012">
    <property type="protein sequence ID" value="MBF4695083.1"/>
    <property type="molecule type" value="Genomic_DNA"/>
</dbReference>